<proteinExistence type="predicted"/>
<organism evidence="2 3">
    <name type="scientific">Rickenella mellea</name>
    <dbReference type="NCBI Taxonomy" id="50990"/>
    <lineage>
        <taxon>Eukaryota</taxon>
        <taxon>Fungi</taxon>
        <taxon>Dikarya</taxon>
        <taxon>Basidiomycota</taxon>
        <taxon>Agaricomycotina</taxon>
        <taxon>Agaricomycetes</taxon>
        <taxon>Hymenochaetales</taxon>
        <taxon>Rickenellaceae</taxon>
        <taxon>Rickenella</taxon>
    </lineage>
</organism>
<feature type="compositionally biased region" description="Basic and acidic residues" evidence="1">
    <location>
        <begin position="54"/>
        <end position="63"/>
    </location>
</feature>
<sequence>MLFHGDDSESELTSFSSTDEENEEISSVNTKVTSIRRSSKIPVDSDAEDSLFVNDREHEDSDSGKPPSSPCTQSQQSHIIEPPPPPSPEHSSTRSEDVALSHHPPTINCMPRLFPPSSIVPDNAVYYALPSKLCEFLTMPNPFASELSPLHSTAARFISTIFQHVKILRIDLQSEYFDLSSNGPGPLTRRITQKPGTIEFRKTFPALHHVVLRTFLCNRLLWLLLSLQKGSAQLTQTQEHLHVQPTVGQNSAGFHALNRDWLSTVTKYCVAFRAHQKAKAHSTDTGTVESPHETILGNLFNTGRKAMGDGLFNISKAKFCHFAMGLNALSHYLPSYPAISKGNPLVSILRKMGNVDEASLEGWQDSGLLRVVYHVIAFKAIVLLDLKAINPTQRGALSLPKLIEALMYPSALNDPVRLRVDMDCIHLGVRMSFKGADIFEDAMAVIISGWEADILTNQDGTVDRPLVLVPCETIEQWDAAVKPEDQEELNTSGEAIPNPSNDSPSLEISALSDDHNLDVVKEGCKMNPSIGKRPSPDSSQAPNTGDPKAAMAGVADGVMDGPMTRSRTAIVTGQPTPVPTPVPESAKRYRETGGGTGTRKKRKMKTESINGEGDGMLMLQEVTEELKSRRLDMLFKLPKVEPMLPKPAVLQKFSMSPMYCAKVEGGELSLQQKDVTLDMIPGLEDNFGVADKVFQNVAWTREGNPVHTTTNTAWNKETNGKQRLLYKRQCIHIVADGSQGSAFPGVTSWNVQILLYFLELRKPRHVQDLLVQNVHNIEKAGDNGETITLEEDLLQRQRRMSVLEFLHKRESEEDEVVVNFLDLAVTQVSLPGFRALADGLQLADMIDENYSFTTPWPSAALTWALVASKRAVSHPHMDPSGFSTYVQMILGRKIWFVPYGRIPADENGWIIDDAMWRAVFLQPGDVFLMRPGTPHFVITVEDALAVGGHFYNRQTFSETLRALAFEHQFGANLTNTEHLTSPIILFKLLHSYCAVMDMAHEMWNPEGWPHSFRSALLFIAL</sequence>
<feature type="region of interest" description="Disordered" evidence="1">
    <location>
        <begin position="1"/>
        <end position="104"/>
    </location>
</feature>
<dbReference type="AlphaFoldDB" id="A0A4Y7PDY4"/>
<reference evidence="2 3" key="1">
    <citation type="submission" date="2018-06" db="EMBL/GenBank/DDBJ databases">
        <title>A transcriptomic atlas of mushroom development highlights an independent origin of complex multicellularity.</title>
        <authorList>
            <consortium name="DOE Joint Genome Institute"/>
            <person name="Krizsan K."/>
            <person name="Almasi E."/>
            <person name="Merenyi Z."/>
            <person name="Sahu N."/>
            <person name="Viragh M."/>
            <person name="Koszo T."/>
            <person name="Mondo S."/>
            <person name="Kiss B."/>
            <person name="Balint B."/>
            <person name="Kues U."/>
            <person name="Barry K."/>
            <person name="Hegedus J.C."/>
            <person name="Henrissat B."/>
            <person name="Johnson J."/>
            <person name="Lipzen A."/>
            <person name="Ohm R."/>
            <person name="Nagy I."/>
            <person name="Pangilinan J."/>
            <person name="Yan J."/>
            <person name="Xiong Y."/>
            <person name="Grigoriev I.V."/>
            <person name="Hibbett D.S."/>
            <person name="Nagy L.G."/>
        </authorList>
    </citation>
    <scope>NUCLEOTIDE SEQUENCE [LARGE SCALE GENOMIC DNA]</scope>
    <source>
        <strain evidence="2 3">SZMC22713</strain>
    </source>
</reference>
<feature type="compositionally biased region" description="Basic and acidic residues" evidence="1">
    <location>
        <begin position="91"/>
        <end position="100"/>
    </location>
</feature>
<feature type="compositionally biased region" description="Polar residues" evidence="1">
    <location>
        <begin position="25"/>
        <end position="36"/>
    </location>
</feature>
<dbReference type="SUPFAM" id="SSF51197">
    <property type="entry name" value="Clavaminate synthase-like"/>
    <property type="match status" value="1"/>
</dbReference>
<feature type="compositionally biased region" description="Polar residues" evidence="1">
    <location>
        <begin position="489"/>
        <end position="506"/>
    </location>
</feature>
<feature type="region of interest" description="Disordered" evidence="1">
    <location>
        <begin position="524"/>
        <end position="554"/>
    </location>
</feature>
<feature type="region of interest" description="Disordered" evidence="1">
    <location>
        <begin position="571"/>
        <end position="605"/>
    </location>
</feature>
<feature type="region of interest" description="Disordered" evidence="1">
    <location>
        <begin position="479"/>
        <end position="508"/>
    </location>
</feature>
<evidence type="ECO:0008006" key="4">
    <source>
        <dbReference type="Google" id="ProtNLM"/>
    </source>
</evidence>
<dbReference type="STRING" id="50990.A0A4Y7PDY4"/>
<keyword evidence="3" id="KW-1185">Reference proteome</keyword>
<accession>A0A4Y7PDY4</accession>
<evidence type="ECO:0000256" key="1">
    <source>
        <dbReference type="SAM" id="MobiDB-lite"/>
    </source>
</evidence>
<dbReference type="Proteomes" id="UP000294933">
    <property type="component" value="Unassembled WGS sequence"/>
</dbReference>
<dbReference type="Gene3D" id="2.60.120.650">
    <property type="entry name" value="Cupin"/>
    <property type="match status" value="1"/>
</dbReference>
<dbReference type="EMBL" id="ML170576">
    <property type="protein sequence ID" value="TDL13507.1"/>
    <property type="molecule type" value="Genomic_DNA"/>
</dbReference>
<protein>
    <recommendedName>
        <fullName evidence="4">JmjC domain-containing protein</fullName>
    </recommendedName>
</protein>
<dbReference type="OrthoDB" id="3062275at2759"/>
<evidence type="ECO:0000313" key="3">
    <source>
        <dbReference type="Proteomes" id="UP000294933"/>
    </source>
</evidence>
<evidence type="ECO:0000313" key="2">
    <source>
        <dbReference type="EMBL" id="TDL13507.1"/>
    </source>
</evidence>
<feature type="compositionally biased region" description="Low complexity" evidence="1">
    <location>
        <begin position="70"/>
        <end position="80"/>
    </location>
</feature>
<gene>
    <name evidence="2" type="ORF">BD410DRAFT_846876</name>
</gene>
<name>A0A4Y7PDY4_9AGAM</name>
<dbReference type="VEuPathDB" id="FungiDB:BD410DRAFT_846876"/>